<feature type="signal peptide" evidence="12">
    <location>
        <begin position="1"/>
        <end position="24"/>
    </location>
</feature>
<accession>A0A345UHQ9</accession>
<evidence type="ECO:0000256" key="4">
    <source>
        <dbReference type="ARBA" id="ARBA00022679"/>
    </source>
</evidence>
<dbReference type="GO" id="GO:0036374">
    <property type="term" value="F:glutathione hydrolase activity"/>
    <property type="evidence" value="ECO:0007669"/>
    <property type="project" value="UniProtKB-UniRule"/>
</dbReference>
<organism evidence="13 14">
    <name type="scientific">Cyclonatronum proteinivorum</name>
    <dbReference type="NCBI Taxonomy" id="1457365"/>
    <lineage>
        <taxon>Bacteria</taxon>
        <taxon>Pseudomonadati</taxon>
        <taxon>Balneolota</taxon>
        <taxon>Balneolia</taxon>
        <taxon>Balneolales</taxon>
        <taxon>Cyclonatronaceae</taxon>
        <taxon>Cyclonatronum</taxon>
    </lineage>
</organism>
<evidence type="ECO:0000256" key="12">
    <source>
        <dbReference type="SAM" id="SignalP"/>
    </source>
</evidence>
<dbReference type="NCBIfam" id="TIGR00066">
    <property type="entry name" value="g_glut_trans"/>
    <property type="match status" value="1"/>
</dbReference>
<dbReference type="PRINTS" id="PR01210">
    <property type="entry name" value="GGTRANSPTASE"/>
</dbReference>
<evidence type="ECO:0000256" key="5">
    <source>
        <dbReference type="ARBA" id="ARBA00022801"/>
    </source>
</evidence>
<evidence type="ECO:0000256" key="3">
    <source>
        <dbReference type="ARBA" id="ARBA00009381"/>
    </source>
</evidence>
<dbReference type="InterPro" id="IPR000101">
    <property type="entry name" value="GGT_peptidase"/>
</dbReference>
<dbReference type="InterPro" id="IPR029055">
    <property type="entry name" value="Ntn_hydrolases_N"/>
</dbReference>
<feature type="chain" id="PRO_5016766393" description="Glutathione hydrolase proenzyme" evidence="12">
    <location>
        <begin position="25"/>
        <end position="576"/>
    </location>
</feature>
<gene>
    <name evidence="13" type="ORF">CYPRO_0727</name>
</gene>
<dbReference type="PANTHER" id="PTHR43199">
    <property type="entry name" value="GLUTATHIONE HYDROLASE"/>
    <property type="match status" value="1"/>
</dbReference>
<comment type="catalytic activity">
    <reaction evidence="1 11">
        <text>an S-substituted glutathione + H2O = an S-substituted L-cysteinylglycine + L-glutamate</text>
        <dbReference type="Rhea" id="RHEA:59468"/>
        <dbReference type="ChEBI" id="CHEBI:15377"/>
        <dbReference type="ChEBI" id="CHEBI:29985"/>
        <dbReference type="ChEBI" id="CHEBI:90779"/>
        <dbReference type="ChEBI" id="CHEBI:143103"/>
        <dbReference type="EC" id="3.4.19.13"/>
    </reaction>
</comment>
<keyword evidence="4 11" id="KW-0808">Transferase</keyword>
<keyword evidence="12" id="KW-0732">Signal</keyword>
<dbReference type="RefSeq" id="WP_114983325.1">
    <property type="nucleotide sequence ID" value="NZ_CP027806.1"/>
</dbReference>
<dbReference type="GO" id="GO:0006750">
    <property type="term" value="P:glutathione biosynthetic process"/>
    <property type="evidence" value="ECO:0007669"/>
    <property type="project" value="UniProtKB-KW"/>
</dbReference>
<evidence type="ECO:0000256" key="2">
    <source>
        <dbReference type="ARBA" id="ARBA00001089"/>
    </source>
</evidence>
<dbReference type="GO" id="GO:0103068">
    <property type="term" value="F:leukotriene C4 gamma-glutamyl transferase activity"/>
    <property type="evidence" value="ECO:0007669"/>
    <property type="project" value="UniProtKB-EC"/>
</dbReference>
<comment type="pathway">
    <text evidence="11">Sulfur metabolism; glutathione metabolism.</text>
</comment>
<name>A0A345UHQ9_9BACT</name>
<feature type="binding site" evidence="10">
    <location>
        <begin position="458"/>
        <end position="459"/>
    </location>
    <ligand>
        <name>L-glutamate</name>
        <dbReference type="ChEBI" id="CHEBI:29985"/>
    </ligand>
</feature>
<dbReference type="Proteomes" id="UP000254808">
    <property type="component" value="Chromosome"/>
</dbReference>
<dbReference type="EC" id="2.3.2.2" evidence="11"/>
<dbReference type="UniPathway" id="UPA00204"/>
<dbReference type="AlphaFoldDB" id="A0A345UHQ9"/>
<comment type="subunit">
    <text evidence="11">This enzyme consists of two polypeptide chains, which are synthesized in precursor form from a single polypeptide.</text>
</comment>
<dbReference type="OrthoDB" id="9781342at2"/>
<keyword evidence="11" id="KW-0317">Glutathione biosynthesis</keyword>
<evidence type="ECO:0000313" key="13">
    <source>
        <dbReference type="EMBL" id="AXJ00011.1"/>
    </source>
</evidence>
<feature type="active site" description="Nucleophile" evidence="9">
    <location>
        <position position="394"/>
    </location>
</feature>
<evidence type="ECO:0000256" key="8">
    <source>
        <dbReference type="ARBA" id="ARBA00047417"/>
    </source>
</evidence>
<dbReference type="SUPFAM" id="SSF56235">
    <property type="entry name" value="N-terminal nucleophile aminohydrolases (Ntn hydrolases)"/>
    <property type="match status" value="1"/>
</dbReference>
<dbReference type="EC" id="3.4.19.13" evidence="11"/>
<comment type="catalytic activity">
    <reaction evidence="8 11">
        <text>an N-terminal (5-L-glutamyl)-[peptide] + an alpha-amino acid = 5-L-glutamyl amino acid + an N-terminal L-alpha-aminoacyl-[peptide]</text>
        <dbReference type="Rhea" id="RHEA:23904"/>
        <dbReference type="Rhea" id="RHEA-COMP:9780"/>
        <dbReference type="Rhea" id="RHEA-COMP:9795"/>
        <dbReference type="ChEBI" id="CHEBI:77644"/>
        <dbReference type="ChEBI" id="CHEBI:78597"/>
        <dbReference type="ChEBI" id="CHEBI:78599"/>
        <dbReference type="ChEBI" id="CHEBI:78608"/>
        <dbReference type="EC" id="2.3.2.2"/>
    </reaction>
</comment>
<keyword evidence="7 11" id="KW-0012">Acyltransferase</keyword>
<evidence type="ECO:0000256" key="1">
    <source>
        <dbReference type="ARBA" id="ARBA00001049"/>
    </source>
</evidence>
<sequence>MTFFLRLFPLLFLLLCVAACSRPAPNLEPAQQPAEQLAADFMVSVACPHAAEAGRAVLRQGGTAIDAAIAIQAMLTFSEPTESGIGGGAFLLYRDAASGTMTVFNGRETAPMAAQPDRFTVLGQPLPLPLAIPTGAAFGVPGTLALLWDAHQQHGQLPWTGLFGPAIEAAETGIPYPPALLQRVRADYSIQFFGDLRRHFVYQARGEAPVFRNAELAETLRRLAQEGPDHFYRGELTDEMVRTARARRPFRSDITPADFEAYRVKQQQPVCGSYRGYTLCGPPPPSSGGIAVLQILGMLESLDLRRYQPDDPEALHLIAEASRLAFADRFLYLGDPDFTDIPVQALIAPDYIRERATLIDPARAMSDAFAGDPLRIIPEQEELPIPDEPESQGTTHFSVTDRYGNWVSMTSSIEAPFGNRMMTNGFLLNNQLTDFTFRPVFDGQPHPNAVAGGKRPRSSMSPFFVLDSEGELRLIVGSRGGSRIIGYVVQTLIGVLDWDLSIQQSAALPNMVHRGDALELEAGTPYEALRPALQALGHRVRITPMQSGVHGIEWLPATAQYRGGADPRLDGVATGD</sequence>
<dbReference type="EMBL" id="CP027806">
    <property type="protein sequence ID" value="AXJ00011.1"/>
    <property type="molecule type" value="Genomic_DNA"/>
</dbReference>
<dbReference type="Pfam" id="PF01019">
    <property type="entry name" value="G_glu_transpept"/>
    <property type="match status" value="1"/>
</dbReference>
<dbReference type="Gene3D" id="1.10.246.130">
    <property type="match status" value="1"/>
</dbReference>
<feature type="binding site" evidence="10">
    <location>
        <position position="434"/>
    </location>
    <ligand>
        <name>L-glutamate</name>
        <dbReference type="ChEBI" id="CHEBI:29985"/>
    </ligand>
</feature>
<evidence type="ECO:0000256" key="11">
    <source>
        <dbReference type="RuleBase" id="RU368036"/>
    </source>
</evidence>
<protein>
    <recommendedName>
        <fullName evidence="11">Glutathione hydrolase proenzyme</fullName>
        <ecNumber evidence="11">2.3.2.2</ecNumber>
        <ecNumber evidence="11">3.4.19.13</ecNumber>
    </recommendedName>
    <component>
        <recommendedName>
            <fullName evidence="11">Glutathione hydrolase large chain</fullName>
        </recommendedName>
    </component>
    <component>
        <recommendedName>
            <fullName evidence="11">Glutathione hydrolase small chain</fullName>
        </recommendedName>
    </component>
</protein>
<feature type="binding site" evidence="10">
    <location>
        <position position="481"/>
    </location>
    <ligand>
        <name>L-glutamate</name>
        <dbReference type="ChEBI" id="CHEBI:29985"/>
    </ligand>
</feature>
<keyword evidence="14" id="KW-1185">Reference proteome</keyword>
<evidence type="ECO:0000256" key="7">
    <source>
        <dbReference type="ARBA" id="ARBA00023315"/>
    </source>
</evidence>
<comment type="similarity">
    <text evidence="3 11">Belongs to the gamma-glutamyltransferase family.</text>
</comment>
<keyword evidence="5 11" id="KW-0378">Hydrolase</keyword>
<comment type="PTM">
    <text evidence="11">Cleaved by autocatalysis into a large and a small subunit.</text>
</comment>
<dbReference type="InterPro" id="IPR051792">
    <property type="entry name" value="GGT_bact"/>
</dbReference>
<evidence type="ECO:0000256" key="10">
    <source>
        <dbReference type="PIRSR" id="PIRSR600101-2"/>
    </source>
</evidence>
<dbReference type="Gene3D" id="3.60.20.40">
    <property type="match status" value="1"/>
</dbReference>
<dbReference type="KEGG" id="cprv:CYPRO_0727"/>
<evidence type="ECO:0000256" key="9">
    <source>
        <dbReference type="PIRSR" id="PIRSR600101-1"/>
    </source>
</evidence>
<feature type="binding site" evidence="10">
    <location>
        <position position="107"/>
    </location>
    <ligand>
        <name>L-glutamate</name>
        <dbReference type="ChEBI" id="CHEBI:29985"/>
    </ligand>
</feature>
<comment type="catalytic activity">
    <reaction evidence="2 11">
        <text>glutathione + H2O = L-cysteinylglycine + L-glutamate</text>
        <dbReference type="Rhea" id="RHEA:28807"/>
        <dbReference type="ChEBI" id="CHEBI:15377"/>
        <dbReference type="ChEBI" id="CHEBI:29985"/>
        <dbReference type="ChEBI" id="CHEBI:57925"/>
        <dbReference type="ChEBI" id="CHEBI:61694"/>
        <dbReference type="EC" id="3.4.19.13"/>
    </reaction>
</comment>
<dbReference type="GO" id="GO:0006751">
    <property type="term" value="P:glutathione catabolic process"/>
    <property type="evidence" value="ECO:0007669"/>
    <property type="project" value="UniProtKB-UniRule"/>
</dbReference>
<dbReference type="InterPro" id="IPR043137">
    <property type="entry name" value="GGT_ssub_C"/>
</dbReference>
<dbReference type="PANTHER" id="PTHR43199:SF1">
    <property type="entry name" value="GLUTATHIONE HYDROLASE PROENZYME"/>
    <property type="match status" value="1"/>
</dbReference>
<reference evidence="13 14" key="1">
    <citation type="submission" date="2018-03" db="EMBL/GenBank/DDBJ databases">
        <title>Phenotypic and genomic properties of Cyclonatronum proteinivorum gen. nov., sp. nov., a haloalkaliphilic bacteroidete from soda lakes possessing Na+-translocating rhodopsin.</title>
        <authorList>
            <person name="Toshchakov S.V."/>
            <person name="Korzhenkov A."/>
            <person name="Samarov N.I."/>
            <person name="Kublanov I.V."/>
            <person name="Muntyan M.S."/>
            <person name="Sorokin D.Y."/>
        </authorList>
    </citation>
    <scope>NUCLEOTIDE SEQUENCE [LARGE SCALE GENOMIC DNA]</scope>
    <source>
        <strain evidence="13 14">Omega</strain>
    </source>
</reference>
<proteinExistence type="inferred from homology"/>
<keyword evidence="6 11" id="KW-0865">Zymogen</keyword>
<dbReference type="InterPro" id="IPR043138">
    <property type="entry name" value="GGT_lsub"/>
</dbReference>
<evidence type="ECO:0000313" key="14">
    <source>
        <dbReference type="Proteomes" id="UP000254808"/>
    </source>
</evidence>
<evidence type="ECO:0000256" key="6">
    <source>
        <dbReference type="ARBA" id="ARBA00023145"/>
    </source>
</evidence>